<keyword evidence="10" id="KW-0963">Cytoplasm</keyword>
<dbReference type="NCBIfam" id="NF001236">
    <property type="entry name" value="PRK00203.1"/>
    <property type="match status" value="1"/>
</dbReference>
<keyword evidence="8 10" id="KW-0378">Hydrolase</keyword>
<sequence>MEGAKRPVIFLFTDGASSGNPGPGGYGAILKCGGKEKELSGGFALTTNNRMELLAVIVGLETVKWKNAEIVVVSDSSYVVNSVMKGWVFNWEKKGFAKAKNPDLWIRFLKIYRQHRVTFRWIKGHSGHPENERCDAMAVAAGAGAAAAGKHLPDDTGYLSLSAKDTALL</sequence>
<feature type="binding site" evidence="10">
    <location>
        <position position="52"/>
    </location>
    <ligand>
        <name>Mg(2+)</name>
        <dbReference type="ChEBI" id="CHEBI:18420"/>
        <label>1</label>
    </ligand>
</feature>
<evidence type="ECO:0000256" key="10">
    <source>
        <dbReference type="HAMAP-Rule" id="MF_00042"/>
    </source>
</evidence>
<dbReference type="PANTHER" id="PTHR10642">
    <property type="entry name" value="RIBONUCLEASE H1"/>
    <property type="match status" value="1"/>
</dbReference>
<dbReference type="AlphaFoldDB" id="A0A9D9ELW6"/>
<keyword evidence="6 10" id="KW-0479">Metal-binding</keyword>
<evidence type="ECO:0000313" key="13">
    <source>
        <dbReference type="Proteomes" id="UP000810252"/>
    </source>
</evidence>
<dbReference type="HAMAP" id="MF_00042">
    <property type="entry name" value="RNase_H"/>
    <property type="match status" value="1"/>
</dbReference>
<keyword evidence="5 10" id="KW-0540">Nuclease</keyword>
<reference evidence="12" key="2">
    <citation type="journal article" date="2021" name="PeerJ">
        <title>Extensive microbial diversity within the chicken gut microbiome revealed by metagenomics and culture.</title>
        <authorList>
            <person name="Gilroy R."/>
            <person name="Ravi A."/>
            <person name="Getino M."/>
            <person name="Pursley I."/>
            <person name="Horton D.L."/>
            <person name="Alikhan N.F."/>
            <person name="Baker D."/>
            <person name="Gharbi K."/>
            <person name="Hall N."/>
            <person name="Watson M."/>
            <person name="Adriaenssens E.M."/>
            <person name="Foster-Nyarko E."/>
            <person name="Jarju S."/>
            <person name="Secka A."/>
            <person name="Antonio M."/>
            <person name="Oren A."/>
            <person name="Chaudhuri R.R."/>
            <person name="La Ragione R."/>
            <person name="Hildebrand F."/>
            <person name="Pallen M.J."/>
        </authorList>
    </citation>
    <scope>NUCLEOTIDE SEQUENCE</scope>
    <source>
        <strain evidence="12">20514</strain>
    </source>
</reference>
<name>A0A9D9ELW6_9BACT</name>
<protein>
    <recommendedName>
        <fullName evidence="4 10">Ribonuclease H</fullName>
        <shortName evidence="10">RNase H</shortName>
        <ecNumber evidence="4 10">3.1.26.4</ecNumber>
    </recommendedName>
</protein>
<comment type="cofactor">
    <cofactor evidence="10">
        <name>Mg(2+)</name>
        <dbReference type="ChEBI" id="CHEBI:18420"/>
    </cofactor>
    <text evidence="10">Binds 1 Mg(2+) ion per subunit. May bind a second metal ion at a regulatory site, or after substrate binding.</text>
</comment>
<evidence type="ECO:0000256" key="5">
    <source>
        <dbReference type="ARBA" id="ARBA00022722"/>
    </source>
</evidence>
<dbReference type="GO" id="GO:0003676">
    <property type="term" value="F:nucleic acid binding"/>
    <property type="evidence" value="ECO:0007669"/>
    <property type="project" value="InterPro"/>
</dbReference>
<dbReference type="CDD" id="cd09278">
    <property type="entry name" value="RNase_HI_prokaryote_like"/>
    <property type="match status" value="1"/>
</dbReference>
<feature type="domain" description="RNase H type-1" evidence="11">
    <location>
        <begin position="5"/>
        <end position="143"/>
    </location>
</feature>
<evidence type="ECO:0000313" key="12">
    <source>
        <dbReference type="EMBL" id="MBO8448970.1"/>
    </source>
</evidence>
<comment type="subunit">
    <text evidence="3 10">Monomer.</text>
</comment>
<gene>
    <name evidence="10 12" type="primary">rnhA</name>
    <name evidence="12" type="ORF">IAC29_06850</name>
</gene>
<dbReference type="InterPro" id="IPR002156">
    <property type="entry name" value="RNaseH_domain"/>
</dbReference>
<evidence type="ECO:0000256" key="3">
    <source>
        <dbReference type="ARBA" id="ARBA00011245"/>
    </source>
</evidence>
<comment type="function">
    <text evidence="10">Endonuclease that specifically degrades the RNA of RNA-DNA hybrids.</text>
</comment>
<dbReference type="Proteomes" id="UP000810252">
    <property type="component" value="Unassembled WGS sequence"/>
</dbReference>
<dbReference type="InterPro" id="IPR012337">
    <property type="entry name" value="RNaseH-like_sf"/>
</dbReference>
<feature type="binding site" evidence="10">
    <location>
        <position position="135"/>
    </location>
    <ligand>
        <name>Mg(2+)</name>
        <dbReference type="ChEBI" id="CHEBI:18420"/>
        <label>2</label>
    </ligand>
</feature>
<evidence type="ECO:0000256" key="8">
    <source>
        <dbReference type="ARBA" id="ARBA00022801"/>
    </source>
</evidence>
<evidence type="ECO:0000256" key="4">
    <source>
        <dbReference type="ARBA" id="ARBA00012180"/>
    </source>
</evidence>
<dbReference type="EC" id="3.1.26.4" evidence="4 10"/>
<organism evidence="12 13">
    <name type="scientific">Candidatus Cryptobacteroides merdigallinarum</name>
    <dbReference type="NCBI Taxonomy" id="2840770"/>
    <lineage>
        <taxon>Bacteria</taxon>
        <taxon>Pseudomonadati</taxon>
        <taxon>Bacteroidota</taxon>
        <taxon>Bacteroidia</taxon>
        <taxon>Bacteroidales</taxon>
        <taxon>Candidatus Cryptobacteroides</taxon>
    </lineage>
</organism>
<feature type="binding site" evidence="10">
    <location>
        <position position="75"/>
    </location>
    <ligand>
        <name>Mg(2+)</name>
        <dbReference type="ChEBI" id="CHEBI:18420"/>
        <label>1</label>
    </ligand>
</feature>
<keyword evidence="7 10" id="KW-0255">Endonuclease</keyword>
<keyword evidence="9 10" id="KW-0460">Magnesium</keyword>
<dbReference type="GO" id="GO:0000287">
    <property type="term" value="F:magnesium ion binding"/>
    <property type="evidence" value="ECO:0007669"/>
    <property type="project" value="UniProtKB-UniRule"/>
</dbReference>
<dbReference type="GO" id="GO:0004523">
    <property type="term" value="F:RNA-DNA hybrid ribonuclease activity"/>
    <property type="evidence" value="ECO:0007669"/>
    <property type="project" value="UniProtKB-UniRule"/>
</dbReference>
<evidence type="ECO:0000256" key="9">
    <source>
        <dbReference type="ARBA" id="ARBA00022842"/>
    </source>
</evidence>
<accession>A0A9D9ELW6</accession>
<dbReference type="Pfam" id="PF00075">
    <property type="entry name" value="RNase_H"/>
    <property type="match status" value="1"/>
</dbReference>
<evidence type="ECO:0000256" key="6">
    <source>
        <dbReference type="ARBA" id="ARBA00022723"/>
    </source>
</evidence>
<evidence type="ECO:0000256" key="7">
    <source>
        <dbReference type="ARBA" id="ARBA00022759"/>
    </source>
</evidence>
<comment type="catalytic activity">
    <reaction evidence="1 10">
        <text>Endonucleolytic cleavage to 5'-phosphomonoester.</text>
        <dbReference type="EC" id="3.1.26.4"/>
    </reaction>
</comment>
<evidence type="ECO:0000256" key="1">
    <source>
        <dbReference type="ARBA" id="ARBA00000077"/>
    </source>
</evidence>
<dbReference type="Gene3D" id="3.30.420.10">
    <property type="entry name" value="Ribonuclease H-like superfamily/Ribonuclease H"/>
    <property type="match status" value="1"/>
</dbReference>
<dbReference type="SUPFAM" id="SSF53098">
    <property type="entry name" value="Ribonuclease H-like"/>
    <property type="match status" value="1"/>
</dbReference>
<evidence type="ECO:0000259" key="11">
    <source>
        <dbReference type="PROSITE" id="PS50879"/>
    </source>
</evidence>
<comment type="caution">
    <text evidence="12">The sequence shown here is derived from an EMBL/GenBank/DDBJ whole genome shotgun (WGS) entry which is preliminary data.</text>
</comment>
<comment type="similarity">
    <text evidence="2 10">Belongs to the RNase H family.</text>
</comment>
<feature type="binding site" evidence="10">
    <location>
        <position position="14"/>
    </location>
    <ligand>
        <name>Mg(2+)</name>
        <dbReference type="ChEBI" id="CHEBI:18420"/>
        <label>2</label>
    </ligand>
</feature>
<dbReference type="InterPro" id="IPR036397">
    <property type="entry name" value="RNaseH_sf"/>
</dbReference>
<dbReference type="GO" id="GO:0043137">
    <property type="term" value="P:DNA replication, removal of RNA primer"/>
    <property type="evidence" value="ECO:0007669"/>
    <property type="project" value="TreeGrafter"/>
</dbReference>
<feature type="binding site" evidence="10">
    <location>
        <position position="14"/>
    </location>
    <ligand>
        <name>Mg(2+)</name>
        <dbReference type="ChEBI" id="CHEBI:18420"/>
        <label>1</label>
    </ligand>
</feature>
<reference evidence="12" key="1">
    <citation type="submission" date="2020-10" db="EMBL/GenBank/DDBJ databases">
        <authorList>
            <person name="Gilroy R."/>
        </authorList>
    </citation>
    <scope>NUCLEOTIDE SEQUENCE</scope>
    <source>
        <strain evidence="12">20514</strain>
    </source>
</reference>
<proteinExistence type="inferred from homology"/>
<dbReference type="InterPro" id="IPR050092">
    <property type="entry name" value="RNase_H"/>
</dbReference>
<dbReference type="EMBL" id="JADIMQ010000096">
    <property type="protein sequence ID" value="MBO8448970.1"/>
    <property type="molecule type" value="Genomic_DNA"/>
</dbReference>
<dbReference type="GO" id="GO:0005737">
    <property type="term" value="C:cytoplasm"/>
    <property type="evidence" value="ECO:0007669"/>
    <property type="project" value="UniProtKB-SubCell"/>
</dbReference>
<evidence type="ECO:0000256" key="2">
    <source>
        <dbReference type="ARBA" id="ARBA00005300"/>
    </source>
</evidence>
<dbReference type="InterPro" id="IPR022892">
    <property type="entry name" value="RNaseHI"/>
</dbReference>
<dbReference type="PROSITE" id="PS50879">
    <property type="entry name" value="RNASE_H_1"/>
    <property type="match status" value="1"/>
</dbReference>
<comment type="subcellular location">
    <subcellularLocation>
        <location evidence="10">Cytoplasm</location>
    </subcellularLocation>
</comment>
<dbReference type="PANTHER" id="PTHR10642:SF26">
    <property type="entry name" value="RIBONUCLEASE H1"/>
    <property type="match status" value="1"/>
</dbReference>